<dbReference type="AlphaFoldDB" id="A0A6C0LW67"/>
<protein>
    <submittedName>
        <fullName evidence="1">Uncharacterized protein</fullName>
    </submittedName>
</protein>
<reference evidence="1" key="1">
    <citation type="journal article" date="2020" name="Nature">
        <title>Giant virus diversity and host interactions through global metagenomics.</title>
        <authorList>
            <person name="Schulz F."/>
            <person name="Roux S."/>
            <person name="Paez-Espino D."/>
            <person name="Jungbluth S."/>
            <person name="Walsh D.A."/>
            <person name="Denef V.J."/>
            <person name="McMahon K.D."/>
            <person name="Konstantinidis K.T."/>
            <person name="Eloe-Fadrosh E.A."/>
            <person name="Kyrpides N.C."/>
            <person name="Woyke T."/>
        </authorList>
    </citation>
    <scope>NUCLEOTIDE SEQUENCE</scope>
    <source>
        <strain evidence="1">GVMAG-S-1017244-22</strain>
    </source>
</reference>
<sequence length="157" mass="19045">MFKFPYHHEEPKIVFDKIYGEHDIYYYSMRILSNHLTNLEKYQGIYTIDLDNADDYCKLEMNINDRIIITKHELPNENVVYKIIRSIKSEHFLKFIKSYCRNNNISYTTNLNYIDTRKFLAYACIELINIYKNDMINGWIDNKWKKVESPQCKSYNL</sequence>
<organism evidence="1">
    <name type="scientific">viral metagenome</name>
    <dbReference type="NCBI Taxonomy" id="1070528"/>
    <lineage>
        <taxon>unclassified sequences</taxon>
        <taxon>metagenomes</taxon>
        <taxon>organismal metagenomes</taxon>
    </lineage>
</organism>
<name>A0A6C0LW67_9ZZZZ</name>
<proteinExistence type="predicted"/>
<accession>A0A6C0LW67</accession>
<evidence type="ECO:0000313" key="1">
    <source>
        <dbReference type="EMBL" id="QHU34999.1"/>
    </source>
</evidence>
<dbReference type="EMBL" id="MN740582">
    <property type="protein sequence ID" value="QHU34999.1"/>
    <property type="molecule type" value="Genomic_DNA"/>
</dbReference>